<dbReference type="PANTHER" id="PTHR12260">
    <property type="entry name" value="DAMAGE-CONTROL PHOSPHATASE ARMT1"/>
    <property type="match status" value="1"/>
</dbReference>
<dbReference type="EMBL" id="LSSM01002693">
    <property type="protein sequence ID" value="OMJ20668.1"/>
    <property type="molecule type" value="Genomic_DNA"/>
</dbReference>
<dbReference type="GO" id="GO:0046872">
    <property type="term" value="F:metal ion binding"/>
    <property type="evidence" value="ECO:0007669"/>
    <property type="project" value="UniProtKB-UniRule"/>
</dbReference>
<keyword evidence="3 7" id="KW-0479">Metal-binding</keyword>
<protein>
    <recommendedName>
        <fullName evidence="7">Sugar phosphate phosphatase</fullName>
        <ecNumber evidence="7">3.1.3.-</ecNumber>
    </recommendedName>
</protein>
<evidence type="ECO:0000259" key="8">
    <source>
        <dbReference type="Pfam" id="PF01937"/>
    </source>
</evidence>
<accession>A0A1R1Y186</accession>
<evidence type="ECO:0000256" key="2">
    <source>
        <dbReference type="ARBA" id="ARBA00009519"/>
    </source>
</evidence>
<gene>
    <name evidence="9" type="ORF">AYI69_g6112</name>
</gene>
<dbReference type="InterPro" id="IPR039763">
    <property type="entry name" value="ARMT1"/>
</dbReference>
<dbReference type="InterPro" id="IPR036075">
    <property type="entry name" value="ARMT-1-like_metal-bd_sf"/>
</dbReference>
<dbReference type="GO" id="GO:0097023">
    <property type="term" value="F:fructose 6-phosphate aldolase activity"/>
    <property type="evidence" value="ECO:0007669"/>
    <property type="project" value="RHEA"/>
</dbReference>
<evidence type="ECO:0000256" key="1">
    <source>
        <dbReference type="ARBA" id="ARBA00001326"/>
    </source>
</evidence>
<dbReference type="OrthoDB" id="541375at2759"/>
<dbReference type="PANTHER" id="PTHR12260:SF6">
    <property type="entry name" value="DAMAGE-CONTROL PHOSPHATASE ARMT1"/>
    <property type="match status" value="1"/>
</dbReference>
<evidence type="ECO:0000256" key="4">
    <source>
        <dbReference type="ARBA" id="ARBA00022801"/>
    </source>
</evidence>
<keyword evidence="10" id="KW-1185">Reference proteome</keyword>
<dbReference type="GO" id="GO:0006974">
    <property type="term" value="P:DNA damage response"/>
    <property type="evidence" value="ECO:0007669"/>
    <property type="project" value="TreeGrafter"/>
</dbReference>
<comment type="cofactor">
    <cofactor evidence="7">
        <name>Mn(2+)</name>
        <dbReference type="ChEBI" id="CHEBI:29035"/>
    </cofactor>
    <cofactor evidence="7">
        <name>Ni(2+)</name>
        <dbReference type="ChEBI" id="CHEBI:49786"/>
    </cofactor>
</comment>
<dbReference type="GO" id="GO:0032259">
    <property type="term" value="P:methylation"/>
    <property type="evidence" value="ECO:0007669"/>
    <property type="project" value="UniProtKB-KW"/>
</dbReference>
<keyword evidence="5 7" id="KW-0464">Manganese</keyword>
<comment type="catalytic activity">
    <reaction evidence="1 7">
        <text>beta-D-fructose 1-phosphate + H2O = D-fructose + phosphate</text>
        <dbReference type="Rhea" id="RHEA:35603"/>
        <dbReference type="ChEBI" id="CHEBI:15377"/>
        <dbReference type="ChEBI" id="CHEBI:37721"/>
        <dbReference type="ChEBI" id="CHEBI:43474"/>
        <dbReference type="ChEBI" id="CHEBI:138881"/>
    </reaction>
</comment>
<dbReference type="Pfam" id="PF01937">
    <property type="entry name" value="ARMT1-like_dom"/>
    <property type="match status" value="1"/>
</dbReference>
<dbReference type="GO" id="GO:0005634">
    <property type="term" value="C:nucleus"/>
    <property type="evidence" value="ECO:0007669"/>
    <property type="project" value="TreeGrafter"/>
</dbReference>
<keyword evidence="4 7" id="KW-0378">Hydrolase</keyword>
<dbReference type="AlphaFoldDB" id="A0A1R1Y186"/>
<keyword evidence="9" id="KW-0808">Transferase</keyword>
<evidence type="ECO:0000256" key="7">
    <source>
        <dbReference type="RuleBase" id="RU367030"/>
    </source>
</evidence>
<keyword evidence="9" id="KW-0489">Methyltransferase</keyword>
<evidence type="ECO:0000256" key="5">
    <source>
        <dbReference type="ARBA" id="ARBA00023211"/>
    </source>
</evidence>
<dbReference type="Gene3D" id="1.20.930.60">
    <property type="match status" value="1"/>
</dbReference>
<comment type="domain">
    <text evidence="7">Subfamily III proteins have a conserved RTxK motif about 40-50 residues from the C-terminus; the threonine may be replaced by serine or cysteine.</text>
</comment>
<evidence type="ECO:0000313" key="10">
    <source>
        <dbReference type="Proteomes" id="UP000187429"/>
    </source>
</evidence>
<comment type="catalytic activity">
    <reaction evidence="6 7">
        <text>beta-D-fructose 6-phosphate = dihydroxyacetone + D-glyceraldehyde 3-phosphate</text>
        <dbReference type="Rhea" id="RHEA:28002"/>
        <dbReference type="ChEBI" id="CHEBI:16016"/>
        <dbReference type="ChEBI" id="CHEBI:57634"/>
        <dbReference type="ChEBI" id="CHEBI:59776"/>
    </reaction>
</comment>
<dbReference type="GO" id="GO:0103026">
    <property type="term" value="F:fructose-1-phosphatase activity"/>
    <property type="evidence" value="ECO:0007669"/>
    <property type="project" value="RHEA"/>
</dbReference>
<evidence type="ECO:0000313" key="9">
    <source>
        <dbReference type="EMBL" id="OMJ20668.1"/>
    </source>
</evidence>
<comment type="function">
    <text evidence="7">Metal-dependent phosphatase that shows phosphatase activity against several substrates, including fructose-1-phosphate and fructose-6-phosphate. Its preference for fructose-1-phosphate, a strong glycating agent that causes DNA damage rather than a canonical yeast metabolite, suggests a damage-control function in hexose phosphate metabolism.</text>
</comment>
<evidence type="ECO:0000256" key="3">
    <source>
        <dbReference type="ARBA" id="ARBA00022723"/>
    </source>
</evidence>
<proteinExistence type="inferred from homology"/>
<dbReference type="EC" id="3.1.3.-" evidence="7"/>
<organism evidence="9 10">
    <name type="scientific">Smittium culicis</name>
    <dbReference type="NCBI Taxonomy" id="133412"/>
    <lineage>
        <taxon>Eukaryota</taxon>
        <taxon>Fungi</taxon>
        <taxon>Fungi incertae sedis</taxon>
        <taxon>Zoopagomycota</taxon>
        <taxon>Kickxellomycotina</taxon>
        <taxon>Harpellomycetes</taxon>
        <taxon>Harpellales</taxon>
        <taxon>Legeriomycetaceae</taxon>
        <taxon>Smittium</taxon>
    </lineage>
</organism>
<reference evidence="10" key="1">
    <citation type="submission" date="2017-01" db="EMBL/GenBank/DDBJ databases">
        <authorList>
            <person name="Wang Y."/>
            <person name="White M."/>
            <person name="Kvist S."/>
            <person name="Moncalvo J.-M."/>
        </authorList>
    </citation>
    <scope>NUCLEOTIDE SEQUENCE [LARGE SCALE GENOMIC DNA]</scope>
    <source>
        <strain evidence="10">ID-206-W2</strain>
    </source>
</reference>
<sequence>MTFDFVPNCPPYPYTTAENSPFTRVSLIERVPHIVTDIINHLHKEILKLDHKSDADSLRIDETKFIISELSKIKHEMTTGKVIPLLEHDSVGDVEEYNNYIKTYFDSQTWLQAPFLLWETYLYRRIKGLFARSKTLASFDYFEELKIKALFQSKTAILKLSKRLVDNLNNCKAQAETATNADQLAILNEVAFLEVLHNSLWGNQTDLSMFPDLKAEDLVSMQQKLLSEDANKSSTIHNDSQKIYDYFLNISSNNPDSNITVGIVLDNSGFELFGDLLLATWLIEMNLANKVVFHTKPFPWYVSDVTPNDFSYVINTLANKSTFNTSPDTSPAEIDALVSLATKWQSYVNSKKWVVETDLFWTSPYPTCFLPTKNPKLWNSLCDSKLLFFKGDLNYRKLISDLEWPVDTPFKKAIGSLSNPIPNAAPNTDNYPVIVALRTSKADVMVGVDSQIAQQLEDSDPNWRTTGKYGVIQANI</sequence>
<comment type="caution">
    <text evidence="9">The sequence shown here is derived from an EMBL/GenBank/DDBJ whole genome shotgun (WGS) entry which is preliminary data.</text>
</comment>
<dbReference type="Gene3D" id="3.40.50.10880">
    <property type="entry name" value="Uncharacterised protein PF01937, DUF89, domain 3"/>
    <property type="match status" value="1"/>
</dbReference>
<name>A0A1R1Y186_9FUNG</name>
<dbReference type="InterPro" id="IPR002791">
    <property type="entry name" value="ARMT1-like_metal-bd"/>
</dbReference>
<feature type="domain" description="Damage-control phosphatase ARMT1-like metal-binding" evidence="8">
    <location>
        <begin position="29"/>
        <end position="449"/>
    </location>
</feature>
<dbReference type="GO" id="GO:0008168">
    <property type="term" value="F:methyltransferase activity"/>
    <property type="evidence" value="ECO:0007669"/>
    <property type="project" value="UniProtKB-KW"/>
</dbReference>
<dbReference type="Proteomes" id="UP000187429">
    <property type="component" value="Unassembled WGS sequence"/>
</dbReference>
<comment type="similarity">
    <text evidence="2 7">Belongs to the damage-control phosphatase family. Sugar phosphate phosphatase III subfamily.</text>
</comment>
<evidence type="ECO:0000256" key="6">
    <source>
        <dbReference type="ARBA" id="ARBA00048809"/>
    </source>
</evidence>
<dbReference type="SUPFAM" id="SSF111321">
    <property type="entry name" value="AF1104-like"/>
    <property type="match status" value="1"/>
</dbReference>